<dbReference type="VEuPathDB" id="FungiDB:PADG_00639"/>
<accession>C1G199</accession>
<sequence length="98" mass="10942">MDFPHPLVGGWTSESLLANAAQRSAAQHVRSYLGERPVLIDPTSGSSRSSGTAPDRQLWALHDSSLCRIFHYRLTITAQARFRVRSWALRMNPPSSHT</sequence>
<evidence type="ECO:0000313" key="2">
    <source>
        <dbReference type="Proteomes" id="UP000001628"/>
    </source>
</evidence>
<dbReference type="GeneID" id="22580448"/>
<keyword evidence="2" id="KW-1185">Reference proteome</keyword>
<organism evidence="1 2">
    <name type="scientific">Paracoccidioides brasiliensis (strain Pb18)</name>
    <dbReference type="NCBI Taxonomy" id="502780"/>
    <lineage>
        <taxon>Eukaryota</taxon>
        <taxon>Fungi</taxon>
        <taxon>Dikarya</taxon>
        <taxon>Ascomycota</taxon>
        <taxon>Pezizomycotina</taxon>
        <taxon>Eurotiomycetes</taxon>
        <taxon>Eurotiomycetidae</taxon>
        <taxon>Onygenales</taxon>
        <taxon>Ajellomycetaceae</taxon>
        <taxon>Paracoccidioides</taxon>
    </lineage>
</organism>
<protein>
    <submittedName>
        <fullName evidence="1">Uncharacterized protein</fullName>
    </submittedName>
</protein>
<dbReference type="InParanoid" id="C1G199"/>
<dbReference type="KEGG" id="pbn:PADG_00639"/>
<name>C1G199_PARBD</name>
<dbReference type="EMBL" id="KN275957">
    <property type="protein sequence ID" value="EEH44350.2"/>
    <property type="molecule type" value="Genomic_DNA"/>
</dbReference>
<dbReference type="HOGENOM" id="CLU_2334210_0_0_1"/>
<gene>
    <name evidence="1" type="ORF">PADG_00639</name>
</gene>
<dbReference type="AlphaFoldDB" id="C1G199"/>
<dbReference type="RefSeq" id="XP_010755915.1">
    <property type="nucleotide sequence ID" value="XM_010757613.1"/>
</dbReference>
<proteinExistence type="predicted"/>
<reference evidence="1 2" key="1">
    <citation type="journal article" date="2011" name="PLoS Genet.">
        <title>Comparative genomic analysis of human fungal pathogens causing paracoccidioidomycosis.</title>
        <authorList>
            <person name="Desjardins C.A."/>
            <person name="Champion M.D."/>
            <person name="Holder J.W."/>
            <person name="Muszewska A."/>
            <person name="Goldberg J."/>
            <person name="Bailao A.M."/>
            <person name="Brigido M.M."/>
            <person name="Ferreira M.E."/>
            <person name="Garcia A.M."/>
            <person name="Grynberg M."/>
            <person name="Gujja S."/>
            <person name="Heiman D.I."/>
            <person name="Henn M.R."/>
            <person name="Kodira C.D."/>
            <person name="Leon-Narvaez H."/>
            <person name="Longo L.V."/>
            <person name="Ma L.J."/>
            <person name="Malavazi I."/>
            <person name="Matsuo A.L."/>
            <person name="Morais F.V."/>
            <person name="Pereira M."/>
            <person name="Rodriguez-Brito S."/>
            <person name="Sakthikumar S."/>
            <person name="Salem-Izacc S.M."/>
            <person name="Sykes S.M."/>
            <person name="Teixeira M.M."/>
            <person name="Vallejo M.C."/>
            <person name="Walter M.E."/>
            <person name="Yandava C."/>
            <person name="Young S."/>
            <person name="Zeng Q."/>
            <person name="Zucker J."/>
            <person name="Felipe M.S."/>
            <person name="Goldman G.H."/>
            <person name="Haas B.J."/>
            <person name="McEwen J.G."/>
            <person name="Nino-Vega G."/>
            <person name="Puccia R."/>
            <person name="San-Blas G."/>
            <person name="Soares C.M."/>
            <person name="Birren B.W."/>
            <person name="Cuomo C.A."/>
        </authorList>
    </citation>
    <scope>NUCLEOTIDE SEQUENCE [LARGE SCALE GENOMIC DNA]</scope>
    <source>
        <strain evidence="1 2">Pb18</strain>
    </source>
</reference>
<evidence type="ECO:0000313" key="1">
    <source>
        <dbReference type="EMBL" id="EEH44350.2"/>
    </source>
</evidence>
<dbReference type="Proteomes" id="UP000001628">
    <property type="component" value="Unassembled WGS sequence"/>
</dbReference>